<proteinExistence type="inferred from homology"/>
<reference evidence="7" key="1">
    <citation type="journal article" date="2019" name="Int. J. Syst. Evol. Microbiol.">
        <title>The Global Catalogue of Microorganisms (GCM) 10K type strain sequencing project: providing services to taxonomists for standard genome sequencing and annotation.</title>
        <authorList>
            <consortium name="The Broad Institute Genomics Platform"/>
            <consortium name="The Broad Institute Genome Sequencing Center for Infectious Disease"/>
            <person name="Wu L."/>
            <person name="Ma J."/>
        </authorList>
    </citation>
    <scope>NUCLEOTIDE SEQUENCE [LARGE SCALE GENOMIC DNA]</scope>
    <source>
        <strain evidence="7">KCTC 42087</strain>
    </source>
</reference>
<evidence type="ECO:0000256" key="2">
    <source>
        <dbReference type="ARBA" id="ARBA00005582"/>
    </source>
</evidence>
<comment type="caution">
    <text evidence="6">The sequence shown here is derived from an EMBL/GenBank/DDBJ whole genome shotgun (WGS) entry which is preliminary data.</text>
</comment>
<feature type="domain" description="Nudix hydrolase" evidence="5">
    <location>
        <begin position="1"/>
        <end position="119"/>
    </location>
</feature>
<dbReference type="PROSITE" id="PS00893">
    <property type="entry name" value="NUDIX_BOX"/>
    <property type="match status" value="1"/>
</dbReference>
<dbReference type="PRINTS" id="PR00502">
    <property type="entry name" value="NUDIXFAMILY"/>
</dbReference>
<evidence type="ECO:0000256" key="4">
    <source>
        <dbReference type="RuleBase" id="RU003476"/>
    </source>
</evidence>
<comment type="cofactor">
    <cofactor evidence="1">
        <name>Mg(2+)</name>
        <dbReference type="ChEBI" id="CHEBI:18420"/>
    </cofactor>
</comment>
<evidence type="ECO:0000313" key="6">
    <source>
        <dbReference type="EMBL" id="MFC5751137.1"/>
    </source>
</evidence>
<dbReference type="Pfam" id="PF00293">
    <property type="entry name" value="NUDIX"/>
    <property type="match status" value="1"/>
</dbReference>
<dbReference type="PANTHER" id="PTHR43046">
    <property type="entry name" value="GDP-MANNOSE MANNOSYL HYDROLASE"/>
    <property type="match status" value="1"/>
</dbReference>
<organism evidence="6 7">
    <name type="scientific">Actinomadura rugatobispora</name>
    <dbReference type="NCBI Taxonomy" id="1994"/>
    <lineage>
        <taxon>Bacteria</taxon>
        <taxon>Bacillati</taxon>
        <taxon>Actinomycetota</taxon>
        <taxon>Actinomycetes</taxon>
        <taxon>Streptosporangiales</taxon>
        <taxon>Thermomonosporaceae</taxon>
        <taxon>Actinomadura</taxon>
    </lineage>
</organism>
<sequence>MSVAGVVLDDRKRALLVQRRDNGHWEPPGGVLELDETVHEGLRREVREETGLEVEPGPLTGVYKNMARGIVALVFRCRATGGRLVETGEAKDFRWASVDELDGLMDEAFAIRVRDALRDGAEPAVREHDGVRLL</sequence>
<dbReference type="InterPro" id="IPR020476">
    <property type="entry name" value="Nudix_hydrolase"/>
</dbReference>
<evidence type="ECO:0000313" key="7">
    <source>
        <dbReference type="Proteomes" id="UP001596074"/>
    </source>
</evidence>
<evidence type="ECO:0000256" key="1">
    <source>
        <dbReference type="ARBA" id="ARBA00001946"/>
    </source>
</evidence>
<name>A0ABW1A8U8_9ACTN</name>
<dbReference type="Proteomes" id="UP001596074">
    <property type="component" value="Unassembled WGS sequence"/>
</dbReference>
<dbReference type="RefSeq" id="WP_378287014.1">
    <property type="nucleotide sequence ID" value="NZ_JBHSON010000064.1"/>
</dbReference>
<comment type="similarity">
    <text evidence="2 4">Belongs to the Nudix hydrolase family.</text>
</comment>
<accession>A0ABW1A8U8</accession>
<dbReference type="SUPFAM" id="SSF55811">
    <property type="entry name" value="Nudix"/>
    <property type="match status" value="1"/>
</dbReference>
<evidence type="ECO:0000259" key="5">
    <source>
        <dbReference type="PROSITE" id="PS51462"/>
    </source>
</evidence>
<dbReference type="Gene3D" id="3.90.79.10">
    <property type="entry name" value="Nucleoside Triphosphate Pyrophosphohydrolase"/>
    <property type="match status" value="1"/>
</dbReference>
<keyword evidence="7" id="KW-1185">Reference proteome</keyword>
<protein>
    <submittedName>
        <fullName evidence="6">NUDIX hydrolase</fullName>
    </submittedName>
</protein>
<dbReference type="PROSITE" id="PS51462">
    <property type="entry name" value="NUDIX"/>
    <property type="match status" value="1"/>
</dbReference>
<dbReference type="GO" id="GO:0016787">
    <property type="term" value="F:hydrolase activity"/>
    <property type="evidence" value="ECO:0007669"/>
    <property type="project" value="UniProtKB-KW"/>
</dbReference>
<dbReference type="PANTHER" id="PTHR43046:SF2">
    <property type="entry name" value="8-OXO-DGTP DIPHOSPHATASE-RELATED"/>
    <property type="match status" value="1"/>
</dbReference>
<dbReference type="EMBL" id="JBHSON010000064">
    <property type="protein sequence ID" value="MFC5751137.1"/>
    <property type="molecule type" value="Genomic_DNA"/>
</dbReference>
<gene>
    <name evidence="6" type="ORF">ACFPZN_36450</name>
</gene>
<evidence type="ECO:0000256" key="3">
    <source>
        <dbReference type="ARBA" id="ARBA00022801"/>
    </source>
</evidence>
<dbReference type="InterPro" id="IPR015797">
    <property type="entry name" value="NUDIX_hydrolase-like_dom_sf"/>
</dbReference>
<keyword evidence="3 4" id="KW-0378">Hydrolase</keyword>
<dbReference type="InterPro" id="IPR020084">
    <property type="entry name" value="NUDIX_hydrolase_CS"/>
</dbReference>
<dbReference type="InterPro" id="IPR000086">
    <property type="entry name" value="NUDIX_hydrolase_dom"/>
</dbReference>